<accession>A0A845R667</accession>
<comment type="caution">
    <text evidence="6">The sequence shown here is derived from an EMBL/GenBank/DDBJ whole genome shotgun (WGS) entry which is preliminary data.</text>
</comment>
<dbReference type="InterPro" id="IPR015424">
    <property type="entry name" value="PyrdxlP-dep_Trfase"/>
</dbReference>
<dbReference type="CDD" id="cd00616">
    <property type="entry name" value="AHBA_syn"/>
    <property type="match status" value="1"/>
</dbReference>
<evidence type="ECO:0000256" key="2">
    <source>
        <dbReference type="ARBA" id="ARBA00037999"/>
    </source>
</evidence>
<feature type="modified residue" description="N6-(pyridoxal phosphate)lysine" evidence="4">
    <location>
        <position position="180"/>
    </location>
</feature>
<evidence type="ECO:0000313" key="6">
    <source>
        <dbReference type="EMBL" id="NBI07993.1"/>
    </source>
</evidence>
<dbReference type="RefSeq" id="WP_160198456.1">
    <property type="nucleotide sequence ID" value="NZ_QXXA01000017.1"/>
</dbReference>
<organism evidence="6 7">
    <name type="scientific">Senegalia massiliensis</name>
    <dbReference type="NCBI Taxonomy" id="1720316"/>
    <lineage>
        <taxon>Bacteria</taxon>
        <taxon>Bacillati</taxon>
        <taxon>Bacillota</taxon>
        <taxon>Clostridia</taxon>
        <taxon>Eubacteriales</taxon>
        <taxon>Clostridiaceae</taxon>
        <taxon>Senegalia</taxon>
    </lineage>
</organism>
<gene>
    <name evidence="6" type="ORF">D3Z33_14115</name>
</gene>
<comment type="similarity">
    <text evidence="2 5">Belongs to the DegT/DnrJ/EryC1 family.</text>
</comment>
<dbReference type="Proteomes" id="UP000467132">
    <property type="component" value="Unassembled WGS sequence"/>
</dbReference>
<evidence type="ECO:0000256" key="4">
    <source>
        <dbReference type="PIRSR" id="PIRSR000390-2"/>
    </source>
</evidence>
<proteinExistence type="inferred from homology"/>
<keyword evidence="7" id="KW-1185">Reference proteome</keyword>
<dbReference type="PANTHER" id="PTHR30244:SF39">
    <property type="entry name" value="BLR3650 PROTEIN"/>
    <property type="match status" value="1"/>
</dbReference>
<dbReference type="PIRSF" id="PIRSF000390">
    <property type="entry name" value="PLP_StrS"/>
    <property type="match status" value="1"/>
</dbReference>
<protein>
    <submittedName>
        <fullName evidence="6">DegT/DnrJ/EryC1/StrS family aminotransferase</fullName>
    </submittedName>
</protein>
<dbReference type="InterPro" id="IPR000653">
    <property type="entry name" value="DegT/StrS_aminotransferase"/>
</dbReference>
<evidence type="ECO:0000313" key="7">
    <source>
        <dbReference type="Proteomes" id="UP000467132"/>
    </source>
</evidence>
<dbReference type="InterPro" id="IPR015422">
    <property type="entry name" value="PyrdxlP-dep_Trfase_small"/>
</dbReference>
<dbReference type="PANTHER" id="PTHR30244">
    <property type="entry name" value="TRANSAMINASE"/>
    <property type="match status" value="1"/>
</dbReference>
<name>A0A845R667_9CLOT</name>
<dbReference type="AlphaFoldDB" id="A0A845R667"/>
<sequence length="369" mass="42271">MINLAQPDITQKEIDIVTEVMKSNILSIGPKINEFEQKFKDYFHVKHAIAVNSGTSGLHLLVKSLDIKEGDEVITTPFSFVASTNCFLFERAKPVFIDIDKDTLNMNIDKIEEKITDKTKAILVVDVFGHPNNMEKIKRIGDKYKIKIIEDSCEAIGSEYNGIKSGTLGDCGVFAFYPNKQITTGEGGMIITNNDEIADLCRSLRSQGRAITEMWLHHERIGYNYRMNELQAAIGIVQMERLDEILEKRQKVANMYNERLKEIKGIIIPYIDTKVTKMSWFVYVIRLNSDIDRNKVLEYLSNNNIGCKPYFSPIHLQPYMKKVFGFKQNDFPITEKISNSTIALPFYNNLTIDEIDYIAEKLEEAINIL</sequence>
<dbReference type="EMBL" id="QXXA01000017">
    <property type="protein sequence ID" value="NBI07993.1"/>
    <property type="molecule type" value="Genomic_DNA"/>
</dbReference>
<dbReference type="FunFam" id="3.40.640.10:FF:000089">
    <property type="entry name" value="Aminotransferase, DegT/DnrJ/EryC1/StrS family"/>
    <property type="match status" value="1"/>
</dbReference>
<dbReference type="OrthoDB" id="9810913at2"/>
<reference evidence="6 7" key="1">
    <citation type="submission" date="2018-08" db="EMBL/GenBank/DDBJ databases">
        <title>Murine metabolic-syndrome-specific gut microbial biobank.</title>
        <authorList>
            <person name="Liu C."/>
        </authorList>
    </citation>
    <scope>NUCLEOTIDE SEQUENCE [LARGE SCALE GENOMIC DNA]</scope>
    <source>
        <strain evidence="6 7">583</strain>
    </source>
</reference>
<evidence type="ECO:0000256" key="3">
    <source>
        <dbReference type="PIRSR" id="PIRSR000390-1"/>
    </source>
</evidence>
<feature type="active site" description="Proton acceptor" evidence="3">
    <location>
        <position position="180"/>
    </location>
</feature>
<dbReference type="GO" id="GO:0030170">
    <property type="term" value="F:pyridoxal phosphate binding"/>
    <property type="evidence" value="ECO:0007669"/>
    <property type="project" value="UniProtKB-ARBA"/>
</dbReference>
<dbReference type="Gene3D" id="3.90.1150.10">
    <property type="entry name" value="Aspartate Aminotransferase, domain 1"/>
    <property type="match status" value="1"/>
</dbReference>
<dbReference type="Pfam" id="PF01041">
    <property type="entry name" value="DegT_DnrJ_EryC1"/>
    <property type="match status" value="1"/>
</dbReference>
<dbReference type="GO" id="GO:0000271">
    <property type="term" value="P:polysaccharide biosynthetic process"/>
    <property type="evidence" value="ECO:0007669"/>
    <property type="project" value="TreeGrafter"/>
</dbReference>
<keyword evidence="6" id="KW-0032">Aminotransferase</keyword>
<dbReference type="SUPFAM" id="SSF53383">
    <property type="entry name" value="PLP-dependent transferases"/>
    <property type="match status" value="1"/>
</dbReference>
<dbReference type="InterPro" id="IPR015421">
    <property type="entry name" value="PyrdxlP-dep_Trfase_major"/>
</dbReference>
<keyword evidence="1 4" id="KW-0663">Pyridoxal phosphate</keyword>
<evidence type="ECO:0000256" key="5">
    <source>
        <dbReference type="RuleBase" id="RU004508"/>
    </source>
</evidence>
<evidence type="ECO:0000256" key="1">
    <source>
        <dbReference type="ARBA" id="ARBA00022898"/>
    </source>
</evidence>
<dbReference type="Gene3D" id="3.40.640.10">
    <property type="entry name" value="Type I PLP-dependent aspartate aminotransferase-like (Major domain)"/>
    <property type="match status" value="1"/>
</dbReference>
<keyword evidence="6" id="KW-0808">Transferase</keyword>
<dbReference type="GO" id="GO:0008483">
    <property type="term" value="F:transaminase activity"/>
    <property type="evidence" value="ECO:0007669"/>
    <property type="project" value="UniProtKB-KW"/>
</dbReference>